<evidence type="ECO:0000313" key="2">
    <source>
        <dbReference type="EMBL" id="GHF53652.1"/>
    </source>
</evidence>
<dbReference type="AlphaFoldDB" id="A0A7W8KGX9"/>
<feature type="region of interest" description="Disordered" evidence="1">
    <location>
        <begin position="1"/>
        <end position="30"/>
    </location>
</feature>
<dbReference type="EMBL" id="BNAJ01000009">
    <property type="protein sequence ID" value="GHF53652.1"/>
    <property type="molecule type" value="Genomic_DNA"/>
</dbReference>
<reference evidence="2" key="4">
    <citation type="submission" date="2024-05" db="EMBL/GenBank/DDBJ databases">
        <authorList>
            <person name="Sun Q."/>
            <person name="Zhou Y."/>
        </authorList>
    </citation>
    <scope>NUCLEOTIDE SEQUENCE</scope>
    <source>
        <strain evidence="2">CGMCC 1.18437</strain>
    </source>
</reference>
<reference evidence="5" key="2">
    <citation type="journal article" date="2019" name="Int. J. Syst. Evol. Microbiol.">
        <title>The Global Catalogue of Microorganisms (GCM) 10K type strain sequencing project: providing services to taxonomists for standard genome sequencing and annotation.</title>
        <authorList>
            <consortium name="The Broad Institute Genomics Platform"/>
            <consortium name="The Broad Institute Genome Sequencing Center for Infectious Disease"/>
            <person name="Wu L."/>
            <person name="Ma J."/>
        </authorList>
    </citation>
    <scope>NUCLEOTIDE SEQUENCE [LARGE SCALE GENOMIC DNA]</scope>
    <source>
        <strain evidence="5">CGMCC 1.18437</strain>
    </source>
</reference>
<dbReference type="Proteomes" id="UP000539473">
    <property type="component" value="Unassembled WGS sequence"/>
</dbReference>
<evidence type="ECO:0000313" key="5">
    <source>
        <dbReference type="Proteomes" id="UP000619376"/>
    </source>
</evidence>
<evidence type="ECO:0000256" key="1">
    <source>
        <dbReference type="SAM" id="MobiDB-lite"/>
    </source>
</evidence>
<feature type="compositionally biased region" description="Basic and acidic residues" evidence="1">
    <location>
        <begin position="9"/>
        <end position="30"/>
    </location>
</feature>
<gene>
    <name evidence="2" type="ORF">GCM10017781_32330</name>
    <name evidence="3" type="ORF">HNQ07_003495</name>
</gene>
<protein>
    <submittedName>
        <fullName evidence="3">Uncharacterized protein</fullName>
    </submittedName>
</protein>
<proteinExistence type="predicted"/>
<accession>A0A7W8KGX9</accession>
<reference evidence="3 4" key="3">
    <citation type="submission" date="2020-08" db="EMBL/GenBank/DDBJ databases">
        <title>Genomic Encyclopedia of Type Strains, Phase IV (KMG-IV): sequencing the most valuable type-strain genomes for metagenomic binning, comparative biology and taxonomic classification.</title>
        <authorList>
            <person name="Goeker M."/>
        </authorList>
    </citation>
    <scope>NUCLEOTIDE SEQUENCE [LARGE SCALE GENOMIC DNA]</scope>
    <source>
        <strain evidence="3 4">DSM 27521</strain>
    </source>
</reference>
<reference evidence="2" key="1">
    <citation type="journal article" date="2014" name="Int. J. Syst. Evol. Microbiol.">
        <title>Complete genome of a new Firmicutes species belonging to the dominant human colonic microbiota ('Ruminococcus bicirculans') reveals two chromosomes and a selective capacity to utilize plant glucans.</title>
        <authorList>
            <consortium name="NISC Comparative Sequencing Program"/>
            <person name="Wegmann U."/>
            <person name="Louis P."/>
            <person name="Goesmann A."/>
            <person name="Henrissat B."/>
            <person name="Duncan S.H."/>
            <person name="Flint H.J."/>
        </authorList>
    </citation>
    <scope>NUCLEOTIDE SEQUENCE</scope>
    <source>
        <strain evidence="2">CGMCC 1.18437</strain>
    </source>
</reference>
<dbReference type="RefSeq" id="WP_184114053.1">
    <property type="nucleotide sequence ID" value="NZ_BNAJ01000009.1"/>
</dbReference>
<dbReference type="EMBL" id="JACHFK010000010">
    <property type="protein sequence ID" value="MBB5377994.1"/>
    <property type="molecule type" value="Genomic_DNA"/>
</dbReference>
<name>A0A7W8KGX9_9DEIO</name>
<sequence>MSKFGGALKKLESLQPRVEEPLEENLKTGKPEIVPVAAEPEAAAGPEREKYSTFLDRELITALKLHAVRHRMKHHQVVEAALKQYLAQEGET</sequence>
<dbReference type="GO" id="GO:0006355">
    <property type="term" value="P:regulation of DNA-templated transcription"/>
    <property type="evidence" value="ECO:0007669"/>
    <property type="project" value="InterPro"/>
</dbReference>
<evidence type="ECO:0000313" key="4">
    <source>
        <dbReference type="Proteomes" id="UP000539473"/>
    </source>
</evidence>
<evidence type="ECO:0000313" key="3">
    <source>
        <dbReference type="EMBL" id="MBB5377994.1"/>
    </source>
</evidence>
<dbReference type="InterPro" id="IPR013321">
    <property type="entry name" value="Arc_rbn_hlx_hlx"/>
</dbReference>
<dbReference type="Proteomes" id="UP000619376">
    <property type="component" value="Unassembled WGS sequence"/>
</dbReference>
<dbReference type="Gene3D" id="1.10.1220.10">
    <property type="entry name" value="Met repressor-like"/>
    <property type="match status" value="1"/>
</dbReference>
<organism evidence="3 4">
    <name type="scientific">Deinococcus metalli</name>
    <dbReference type="NCBI Taxonomy" id="1141878"/>
    <lineage>
        <taxon>Bacteria</taxon>
        <taxon>Thermotogati</taxon>
        <taxon>Deinococcota</taxon>
        <taxon>Deinococci</taxon>
        <taxon>Deinococcales</taxon>
        <taxon>Deinococcaceae</taxon>
        <taxon>Deinococcus</taxon>
    </lineage>
</organism>
<comment type="caution">
    <text evidence="3">The sequence shown here is derived from an EMBL/GenBank/DDBJ whole genome shotgun (WGS) entry which is preliminary data.</text>
</comment>
<keyword evidence="5" id="KW-1185">Reference proteome</keyword>